<feature type="region of interest" description="Disordered" evidence="6">
    <location>
        <begin position="375"/>
        <end position="397"/>
    </location>
</feature>
<proteinExistence type="predicted"/>
<organism evidence="9 10">
    <name type="scientific">Edaphochlamys debaryana</name>
    <dbReference type="NCBI Taxonomy" id="47281"/>
    <lineage>
        <taxon>Eukaryota</taxon>
        <taxon>Viridiplantae</taxon>
        <taxon>Chlorophyta</taxon>
        <taxon>core chlorophytes</taxon>
        <taxon>Chlorophyceae</taxon>
        <taxon>CS clade</taxon>
        <taxon>Chlamydomonadales</taxon>
        <taxon>Chlamydomonadales incertae sedis</taxon>
        <taxon>Edaphochlamys</taxon>
    </lineage>
</organism>
<dbReference type="OrthoDB" id="4822at2759"/>
<dbReference type="SMART" id="SM00443">
    <property type="entry name" value="G_patch"/>
    <property type="match status" value="1"/>
</dbReference>
<sequence length="397" mass="41558">MNPLVPGGAAGFPVVVDPRLAAPRGDAFTNSYQESRRRMDLDDEDWGHRGLGDTHDEDTPAYTGMDGTRVPIPPENVGYKLLQKLGWKEGKGLGRQENGIVEPISAGVEAGMRLGLGKQEEDDAHTSEATAARKRLEIEVAAQEDEEASRKREALAESLQKRAEDVKEMLQTFYCEVCDKQYASARQLEEHLSSYDHHHRKRLAETKAAMAERNRGDRQRREQKVADKEMARLQKQIEAAQQRTRQQQQEPSPPPPLPPDLPPLPPGPPPRGPPPPGPPPPAPPPSGQPPLPPGSGPGAPPPPPLPPPPPPDGAGSSGAGAPPAVVPGASGIKFGLGGAGPGRGGLAGAVGRGGMAARGGRMGGRGLVGGLAGRGRGRAGGAMAGAFGLDSDDEEGS</sequence>
<evidence type="ECO:0000256" key="4">
    <source>
        <dbReference type="PROSITE-ProRule" id="PRU00042"/>
    </source>
</evidence>
<dbReference type="InterPro" id="IPR000467">
    <property type="entry name" value="G_patch_dom"/>
</dbReference>
<feature type="compositionally biased region" description="Pro residues" evidence="6">
    <location>
        <begin position="251"/>
        <end position="312"/>
    </location>
</feature>
<feature type="compositionally biased region" description="Low complexity" evidence="6">
    <location>
        <begin position="236"/>
        <end position="250"/>
    </location>
</feature>
<dbReference type="SUPFAM" id="SSF57667">
    <property type="entry name" value="beta-beta-alpha zinc fingers"/>
    <property type="match status" value="1"/>
</dbReference>
<reference evidence="9" key="1">
    <citation type="journal article" date="2020" name="bioRxiv">
        <title>Comparative genomics of Chlamydomonas.</title>
        <authorList>
            <person name="Craig R.J."/>
            <person name="Hasan A.R."/>
            <person name="Ness R.W."/>
            <person name="Keightley P.D."/>
        </authorList>
    </citation>
    <scope>NUCLEOTIDE SEQUENCE</scope>
    <source>
        <strain evidence="9">CCAP 11/70</strain>
    </source>
</reference>
<feature type="domain" description="C2H2-type" evidence="7">
    <location>
        <begin position="173"/>
        <end position="202"/>
    </location>
</feature>
<name>A0A836C3E8_9CHLO</name>
<dbReference type="GO" id="GO:0008270">
    <property type="term" value="F:zinc ion binding"/>
    <property type="evidence" value="ECO:0007669"/>
    <property type="project" value="UniProtKB-KW"/>
</dbReference>
<keyword evidence="3" id="KW-0862">Zinc</keyword>
<feature type="compositionally biased region" description="Basic and acidic residues" evidence="6">
    <location>
        <begin position="43"/>
        <end position="58"/>
    </location>
</feature>
<evidence type="ECO:0000256" key="2">
    <source>
        <dbReference type="ARBA" id="ARBA00022771"/>
    </source>
</evidence>
<dbReference type="Pfam" id="PF01585">
    <property type="entry name" value="G-patch"/>
    <property type="match status" value="1"/>
</dbReference>
<feature type="compositionally biased region" description="Gly residues" evidence="6">
    <location>
        <begin position="334"/>
        <end position="346"/>
    </location>
</feature>
<dbReference type="Proteomes" id="UP000612055">
    <property type="component" value="Unassembled WGS sequence"/>
</dbReference>
<dbReference type="InterPro" id="IPR013087">
    <property type="entry name" value="Znf_C2H2_type"/>
</dbReference>
<evidence type="ECO:0000259" key="7">
    <source>
        <dbReference type="PROSITE" id="PS50157"/>
    </source>
</evidence>
<dbReference type="InterPro" id="IPR022755">
    <property type="entry name" value="Znf_C2H2_jaz"/>
</dbReference>
<evidence type="ECO:0000256" key="5">
    <source>
        <dbReference type="SAM" id="Coils"/>
    </source>
</evidence>
<dbReference type="PROSITE" id="PS50157">
    <property type="entry name" value="ZINC_FINGER_C2H2_2"/>
    <property type="match status" value="1"/>
</dbReference>
<evidence type="ECO:0000256" key="3">
    <source>
        <dbReference type="ARBA" id="ARBA00022833"/>
    </source>
</evidence>
<dbReference type="GO" id="GO:0003676">
    <property type="term" value="F:nucleic acid binding"/>
    <property type="evidence" value="ECO:0007669"/>
    <property type="project" value="InterPro"/>
</dbReference>
<protein>
    <recommendedName>
        <fullName evidence="11">G-patch domain-containing protein</fullName>
    </recommendedName>
</protein>
<dbReference type="PROSITE" id="PS50174">
    <property type="entry name" value="G_PATCH"/>
    <property type="match status" value="1"/>
</dbReference>
<dbReference type="PANTHER" id="PTHR47251:SF1">
    <property type="entry name" value="FINGER DOMAIN PROTEIN, PUTATIVE (AFU_ORTHOLOGUE AFUA_3G04180)-RELATED"/>
    <property type="match status" value="1"/>
</dbReference>
<evidence type="ECO:0008006" key="11">
    <source>
        <dbReference type="Google" id="ProtNLM"/>
    </source>
</evidence>
<evidence type="ECO:0000259" key="8">
    <source>
        <dbReference type="PROSITE" id="PS50174"/>
    </source>
</evidence>
<feature type="compositionally biased region" description="Low complexity" evidence="6">
    <location>
        <begin position="319"/>
        <end position="331"/>
    </location>
</feature>
<feature type="compositionally biased region" description="Basic and acidic residues" evidence="6">
    <location>
        <begin position="210"/>
        <end position="232"/>
    </location>
</feature>
<keyword evidence="1" id="KW-0479">Metal-binding</keyword>
<dbReference type="InterPro" id="IPR036236">
    <property type="entry name" value="Znf_C2H2_sf"/>
</dbReference>
<dbReference type="Gene3D" id="3.30.160.60">
    <property type="entry name" value="Classic Zinc Finger"/>
    <property type="match status" value="1"/>
</dbReference>
<evidence type="ECO:0000313" key="10">
    <source>
        <dbReference type="Proteomes" id="UP000612055"/>
    </source>
</evidence>
<evidence type="ECO:0000256" key="1">
    <source>
        <dbReference type="ARBA" id="ARBA00022723"/>
    </source>
</evidence>
<keyword evidence="10" id="KW-1185">Reference proteome</keyword>
<dbReference type="PANTHER" id="PTHR47251">
    <property type="entry name" value="FINGER DOMAIN PROTEIN, PUTATIVE (AFU_ORTHOLOGUE AFUA_3G04180)-RELATED"/>
    <property type="match status" value="1"/>
</dbReference>
<comment type="caution">
    <text evidence="9">The sequence shown here is derived from an EMBL/GenBank/DDBJ whole genome shotgun (WGS) entry which is preliminary data.</text>
</comment>
<feature type="region of interest" description="Disordered" evidence="6">
    <location>
        <begin position="43"/>
        <end position="71"/>
    </location>
</feature>
<dbReference type="PROSITE" id="PS00028">
    <property type="entry name" value="ZINC_FINGER_C2H2_1"/>
    <property type="match status" value="1"/>
</dbReference>
<feature type="domain" description="G-patch" evidence="8">
    <location>
        <begin position="74"/>
        <end position="121"/>
    </location>
</feature>
<dbReference type="Pfam" id="PF12171">
    <property type="entry name" value="zf-C2H2_jaz"/>
    <property type="match status" value="1"/>
</dbReference>
<accession>A0A836C3E8</accession>
<gene>
    <name evidence="9" type="ORF">HYH03_004476</name>
</gene>
<dbReference type="AlphaFoldDB" id="A0A836C3E8"/>
<keyword evidence="5" id="KW-0175">Coiled coil</keyword>
<keyword evidence="2 4" id="KW-0863">Zinc-finger</keyword>
<feature type="region of interest" description="Disordered" evidence="6">
    <location>
        <begin position="207"/>
        <end position="346"/>
    </location>
</feature>
<dbReference type="EMBL" id="JAEHOE010000013">
    <property type="protein sequence ID" value="KAG2497743.1"/>
    <property type="molecule type" value="Genomic_DNA"/>
</dbReference>
<evidence type="ECO:0000256" key="6">
    <source>
        <dbReference type="SAM" id="MobiDB-lite"/>
    </source>
</evidence>
<feature type="coiled-coil region" evidence="5">
    <location>
        <begin position="126"/>
        <end position="153"/>
    </location>
</feature>
<evidence type="ECO:0000313" key="9">
    <source>
        <dbReference type="EMBL" id="KAG2497743.1"/>
    </source>
</evidence>